<accession>A0A1G4ES23</accession>
<dbReference type="RefSeq" id="WP_016105237.1">
    <property type="nucleotide sequence ID" value="NZ_FMAK01000034.1"/>
</dbReference>
<dbReference type="EMBL" id="FMAK01000034">
    <property type="protein sequence ID" value="SCB68752.1"/>
    <property type="molecule type" value="Genomic_DNA"/>
</dbReference>
<dbReference type="Proteomes" id="UP000195696">
    <property type="component" value="Unassembled WGS sequence"/>
</dbReference>
<name>A0A1G4ES23_BACMY</name>
<dbReference type="AlphaFoldDB" id="A0A1G4ES23"/>
<reference evidence="2 3" key="1">
    <citation type="submission" date="2016-08" db="EMBL/GenBank/DDBJ databases">
        <authorList>
            <person name="Seilhamer J.J."/>
        </authorList>
    </citation>
    <scope>NUCLEOTIDE SEQUENCE [LARGE SCALE GENOMIC DNA]</scope>
    <source>
        <strain evidence="2 3">SDA_GO95</strain>
    </source>
</reference>
<evidence type="ECO:0000313" key="2">
    <source>
        <dbReference type="EMBL" id="SCB68752.1"/>
    </source>
</evidence>
<dbReference type="Pfam" id="PF09346">
    <property type="entry name" value="SMI1_KNR4"/>
    <property type="match status" value="1"/>
</dbReference>
<organism evidence="2 3">
    <name type="scientific">Bacillus mycoides</name>
    <dbReference type="NCBI Taxonomy" id="1405"/>
    <lineage>
        <taxon>Bacteria</taxon>
        <taxon>Bacillati</taxon>
        <taxon>Bacillota</taxon>
        <taxon>Bacilli</taxon>
        <taxon>Bacillales</taxon>
        <taxon>Bacillaceae</taxon>
        <taxon>Bacillus</taxon>
        <taxon>Bacillus cereus group</taxon>
    </lineage>
</organism>
<dbReference type="InterPro" id="IPR037883">
    <property type="entry name" value="Knr4/Smi1-like_sf"/>
</dbReference>
<protein>
    <recommendedName>
        <fullName evidence="1">Knr4/Smi1-like domain-containing protein</fullName>
    </recommendedName>
</protein>
<sequence>MINWKDKIATLVLVKQELMKQDVEQIWPHHFPEVGASEEYVYALEQELGYKLDLIYRDFLQHANGWKGFYQTVDLFSIEQLKKSAIMDHAQMLLTVIDDDVLKENGVLRQELLPIAVSELDKDLFVLCLPNSRRPGEIIWFAGEKIDRFENFEEYFLAIVDYNREEILALKGDQLKGELNLEISVHKNSSSKN</sequence>
<proteinExistence type="predicted"/>
<feature type="domain" description="Knr4/Smi1-like" evidence="1">
    <location>
        <begin position="35"/>
        <end position="158"/>
    </location>
</feature>
<dbReference type="SUPFAM" id="SSF160631">
    <property type="entry name" value="SMI1/KNR4-like"/>
    <property type="match status" value="1"/>
</dbReference>
<evidence type="ECO:0000259" key="1">
    <source>
        <dbReference type="SMART" id="SM00860"/>
    </source>
</evidence>
<dbReference type="SMART" id="SM00860">
    <property type="entry name" value="SMI1_KNR4"/>
    <property type="match status" value="1"/>
</dbReference>
<dbReference type="InterPro" id="IPR018958">
    <property type="entry name" value="Knr4/Smi1-like_dom"/>
</dbReference>
<gene>
    <name evidence="2" type="ORF">BWGO95_02899</name>
</gene>
<dbReference type="Gene3D" id="3.40.1580.10">
    <property type="entry name" value="SMI1/KNR4-like"/>
    <property type="match status" value="1"/>
</dbReference>
<evidence type="ECO:0000313" key="3">
    <source>
        <dbReference type="Proteomes" id="UP000195696"/>
    </source>
</evidence>